<comment type="caution">
    <text evidence="2">The sequence shown here is derived from an EMBL/GenBank/DDBJ whole genome shotgun (WGS) entry which is preliminary data.</text>
</comment>
<reference evidence="2 3" key="1">
    <citation type="submission" date="2020-07" db="EMBL/GenBank/DDBJ databases">
        <authorList>
            <person name="Criscuolo A."/>
        </authorList>
    </citation>
    <scope>NUCLEOTIDE SEQUENCE [LARGE SCALE GENOMIC DNA]</scope>
    <source>
        <strain evidence="3">CIP 111030</strain>
    </source>
</reference>
<gene>
    <name evidence="2" type="ORF">JEOSCH030_00155</name>
</gene>
<dbReference type="Gene3D" id="2.40.33.20">
    <property type="entry name" value="PK beta-barrel domain-like"/>
    <property type="match status" value="1"/>
</dbReference>
<dbReference type="EMBL" id="CAJEWE010000003">
    <property type="protein sequence ID" value="CAD2071067.1"/>
    <property type="molecule type" value="Genomic_DNA"/>
</dbReference>
<dbReference type="GO" id="GO:0030151">
    <property type="term" value="F:molybdenum ion binding"/>
    <property type="evidence" value="ECO:0007669"/>
    <property type="project" value="InterPro"/>
</dbReference>
<organism evidence="2 3">
    <name type="scientific">Phocicoccus schoeneichii</name>
    <dbReference type="NCBI Taxonomy" id="1812261"/>
    <lineage>
        <taxon>Bacteria</taxon>
        <taxon>Bacillati</taxon>
        <taxon>Bacillota</taxon>
        <taxon>Bacilli</taxon>
        <taxon>Bacillales</taxon>
        <taxon>Salinicoccaceae</taxon>
        <taxon>Phocicoccus</taxon>
    </lineage>
</organism>
<evidence type="ECO:0000313" key="3">
    <source>
        <dbReference type="Proteomes" id="UP000521032"/>
    </source>
</evidence>
<dbReference type="InterPro" id="IPR005163">
    <property type="entry name" value="Tri_helical_YiiM-like"/>
</dbReference>
<name>A0A6V7R160_9BACL</name>
<dbReference type="GO" id="GO:0030170">
    <property type="term" value="F:pyridoxal phosphate binding"/>
    <property type="evidence" value="ECO:0007669"/>
    <property type="project" value="InterPro"/>
</dbReference>
<dbReference type="RefSeq" id="WP_186084546.1">
    <property type="nucleotide sequence ID" value="NZ_BMDB01000003.1"/>
</dbReference>
<keyword evidence="3" id="KW-1185">Reference proteome</keyword>
<dbReference type="PANTHER" id="PTHR30212:SF2">
    <property type="entry name" value="PROTEIN YIIM"/>
    <property type="match status" value="1"/>
</dbReference>
<dbReference type="GO" id="GO:0003824">
    <property type="term" value="F:catalytic activity"/>
    <property type="evidence" value="ECO:0007669"/>
    <property type="project" value="InterPro"/>
</dbReference>
<dbReference type="PROSITE" id="PS51340">
    <property type="entry name" value="MOSC"/>
    <property type="match status" value="1"/>
</dbReference>
<proteinExistence type="predicted"/>
<dbReference type="Proteomes" id="UP000521032">
    <property type="component" value="Unassembled WGS sequence"/>
</dbReference>
<dbReference type="Pfam" id="PF03473">
    <property type="entry name" value="MOSC"/>
    <property type="match status" value="1"/>
</dbReference>
<protein>
    <submittedName>
        <fullName evidence="2">6-N-hydroxylaminopurine resistance protein</fullName>
    </submittedName>
</protein>
<accession>A0A6V7R160</accession>
<dbReference type="InterPro" id="IPR011037">
    <property type="entry name" value="Pyrv_Knase-like_insert_dom_sf"/>
</dbReference>
<dbReference type="Pfam" id="PF03475">
    <property type="entry name" value="YiiM_3-alpha"/>
    <property type="match status" value="1"/>
</dbReference>
<evidence type="ECO:0000259" key="1">
    <source>
        <dbReference type="PROSITE" id="PS51340"/>
    </source>
</evidence>
<dbReference type="InterPro" id="IPR052353">
    <property type="entry name" value="Benzoxazolinone_Detox_Enz"/>
</dbReference>
<sequence length="234" mass="26857">MSTGIIKEIFTGKVTTYGDNREENKFDQEWETAAFKTPITESIFLDTLGLKGDEQADKKHHGGVDKALFVYARKHYEDWNVELGKEVKPGANGENISVVGMDESLVCIGDVYMLGKAQIEITQPRRPCWKPARRLRDVEFAKKVEATGRTGWYFKVLVPGEIKPGDTFILLERKYPNWTIEKINDVLYKYTDNIGLMESLCDVEILPTSFRELFTKRLKGEQVDDTRRHYGPNI</sequence>
<dbReference type="InterPro" id="IPR005302">
    <property type="entry name" value="MoCF_Sase_C"/>
</dbReference>
<dbReference type="SUPFAM" id="SSF50800">
    <property type="entry name" value="PK beta-barrel domain-like"/>
    <property type="match status" value="1"/>
</dbReference>
<feature type="domain" description="MOSC" evidence="1">
    <location>
        <begin position="37"/>
        <end position="171"/>
    </location>
</feature>
<dbReference type="AlphaFoldDB" id="A0A6V7R160"/>
<dbReference type="PANTHER" id="PTHR30212">
    <property type="entry name" value="PROTEIN YIIM"/>
    <property type="match status" value="1"/>
</dbReference>
<evidence type="ECO:0000313" key="2">
    <source>
        <dbReference type="EMBL" id="CAD2071067.1"/>
    </source>
</evidence>